<accession>A0A9P6KUX1</accession>
<dbReference type="EMBL" id="WJXW01000002">
    <property type="protein sequence ID" value="KAF9739254.1"/>
    <property type="molecule type" value="Genomic_DNA"/>
</dbReference>
<dbReference type="OrthoDB" id="10372417at2759"/>
<proteinExistence type="predicted"/>
<name>A0A9P6KUX1_9PLEO</name>
<organism evidence="2 3">
    <name type="scientific">Paraphaeosphaeria minitans</name>
    <dbReference type="NCBI Taxonomy" id="565426"/>
    <lineage>
        <taxon>Eukaryota</taxon>
        <taxon>Fungi</taxon>
        <taxon>Dikarya</taxon>
        <taxon>Ascomycota</taxon>
        <taxon>Pezizomycotina</taxon>
        <taxon>Dothideomycetes</taxon>
        <taxon>Pleosporomycetidae</taxon>
        <taxon>Pleosporales</taxon>
        <taxon>Massarineae</taxon>
        <taxon>Didymosphaeriaceae</taxon>
        <taxon>Paraphaeosphaeria</taxon>
    </lineage>
</organism>
<feature type="signal peptide" evidence="1">
    <location>
        <begin position="1"/>
        <end position="19"/>
    </location>
</feature>
<keyword evidence="3" id="KW-1185">Reference proteome</keyword>
<evidence type="ECO:0008006" key="4">
    <source>
        <dbReference type="Google" id="ProtNLM"/>
    </source>
</evidence>
<gene>
    <name evidence="2" type="ORF">PMIN01_01888</name>
</gene>
<sequence>MHVSSVISNFLLVAKSTAATGHYGSPQGPKACSNNKALAVLTQLGASSFCSSYIHVSSKTVTTTSTSTITTPKTITLTLATSTLTETAALTTYTATTTTTAFTAIITGLSDVDPNNTPKKRSKMLKMRVEVPKPLQKFPPAVVSTACSCFVTTPTVTATQFPFQIVTSTYTDTATAVVTSITTVSAITTTETSAVATTTAIYKYRGQNEHFCYPLGSENNLQGTEQDSLFAQNYTQALDRCARACYDDLRCHQFSTHSGYTSIPFTYDCFFGSGIPGQQGWVINGPEGQKSTITCQNFDAPPDRPGPYLRYMLTYDRVG</sequence>
<dbReference type="AlphaFoldDB" id="A0A9P6KUX1"/>
<protein>
    <recommendedName>
        <fullName evidence="4">Apple domain-containing protein</fullName>
    </recommendedName>
</protein>
<dbReference type="Proteomes" id="UP000756921">
    <property type="component" value="Unassembled WGS sequence"/>
</dbReference>
<evidence type="ECO:0000313" key="2">
    <source>
        <dbReference type="EMBL" id="KAF9739254.1"/>
    </source>
</evidence>
<keyword evidence="1" id="KW-0732">Signal</keyword>
<comment type="caution">
    <text evidence="2">The sequence shown here is derived from an EMBL/GenBank/DDBJ whole genome shotgun (WGS) entry which is preliminary data.</text>
</comment>
<evidence type="ECO:0000313" key="3">
    <source>
        <dbReference type="Proteomes" id="UP000756921"/>
    </source>
</evidence>
<reference evidence="2" key="1">
    <citation type="journal article" date="2020" name="Mol. Plant Microbe Interact.">
        <title>Genome Sequence of the Biocontrol Agent Coniothyrium minitans strain Conio (IMI 134523).</title>
        <authorList>
            <person name="Patel D."/>
            <person name="Shittu T.A."/>
            <person name="Baroncelli R."/>
            <person name="Muthumeenakshi S."/>
            <person name="Osborne T.H."/>
            <person name="Janganan T.K."/>
            <person name="Sreenivasaprasad S."/>
        </authorList>
    </citation>
    <scope>NUCLEOTIDE SEQUENCE</scope>
    <source>
        <strain evidence="2">Conio</strain>
    </source>
</reference>
<feature type="chain" id="PRO_5040344646" description="Apple domain-containing protein" evidence="1">
    <location>
        <begin position="20"/>
        <end position="319"/>
    </location>
</feature>
<evidence type="ECO:0000256" key="1">
    <source>
        <dbReference type="SAM" id="SignalP"/>
    </source>
</evidence>